<feature type="transmembrane region" description="Helical" evidence="8">
    <location>
        <begin position="245"/>
        <end position="265"/>
    </location>
</feature>
<protein>
    <submittedName>
        <fullName evidence="9">(spotted green pufferfish) hypothetical protein</fullName>
    </submittedName>
    <submittedName>
        <fullName evidence="10">Solute carrier family 45 member 2</fullName>
    </submittedName>
</protein>
<keyword evidence="2" id="KW-0813">Transport</keyword>
<evidence type="ECO:0000256" key="4">
    <source>
        <dbReference type="ARBA" id="ARBA00022989"/>
    </source>
</evidence>
<dbReference type="OMA" id="LSMPYAM"/>
<evidence type="ECO:0000256" key="6">
    <source>
        <dbReference type="ARBA" id="ARBA00038193"/>
    </source>
</evidence>
<evidence type="ECO:0000256" key="3">
    <source>
        <dbReference type="ARBA" id="ARBA00022692"/>
    </source>
</evidence>
<dbReference type="Ensembl" id="ENSTNIT00000010532.1">
    <property type="protein sequence ID" value="ENSTNIP00000010351.1"/>
    <property type="gene ID" value="ENSTNIG00000007542.1"/>
</dbReference>
<keyword evidence="3 8" id="KW-0812">Transmembrane</keyword>
<organism evidence="9">
    <name type="scientific">Tetraodon nigroviridis</name>
    <name type="common">Spotted green pufferfish</name>
    <name type="synonym">Chelonodon nigroviridis</name>
    <dbReference type="NCBI Taxonomy" id="99883"/>
    <lineage>
        <taxon>Eukaryota</taxon>
        <taxon>Metazoa</taxon>
        <taxon>Chordata</taxon>
        <taxon>Craniata</taxon>
        <taxon>Vertebrata</taxon>
        <taxon>Euteleostomi</taxon>
        <taxon>Actinopterygii</taxon>
        <taxon>Neopterygii</taxon>
        <taxon>Teleostei</taxon>
        <taxon>Neoteleostei</taxon>
        <taxon>Acanthomorphata</taxon>
        <taxon>Eupercaria</taxon>
        <taxon>Tetraodontiformes</taxon>
        <taxon>Tetradontoidea</taxon>
        <taxon>Tetraodontidae</taxon>
        <taxon>Tetraodon</taxon>
    </lineage>
</organism>
<feature type="transmembrane region" description="Helical" evidence="8">
    <location>
        <begin position="409"/>
        <end position="429"/>
    </location>
</feature>
<reference evidence="9 11" key="1">
    <citation type="journal article" date="2004" name="Nature">
        <title>Genome duplication in the teleost fish Tetraodon nigroviridis reveals the early vertebrate proto-karyotype.</title>
        <authorList>
            <person name="Jaillon O."/>
            <person name="Aury J.-M."/>
            <person name="Brunet F."/>
            <person name="Petit J.-L."/>
            <person name="Stange-Thomann N."/>
            <person name="Mauceli E."/>
            <person name="Bouneau L."/>
            <person name="Fischer C."/>
            <person name="Ozouf-Costaz C."/>
            <person name="Bernot A."/>
            <person name="Nicaud S."/>
            <person name="Jaffe D."/>
            <person name="Fisher S."/>
            <person name="Lutfalla G."/>
            <person name="Dossat C."/>
            <person name="Segurens B."/>
            <person name="Dasilva C."/>
            <person name="Salanoubat M."/>
            <person name="Levy M."/>
            <person name="Boudet N."/>
            <person name="Castellano S."/>
            <person name="Anthouard V."/>
            <person name="Jubin C."/>
            <person name="Castelli V."/>
            <person name="Katinka M."/>
            <person name="Vacherie B."/>
            <person name="Biemont C."/>
            <person name="Skalli Z."/>
            <person name="Cattolico L."/>
            <person name="Poulain J."/>
            <person name="De Berardinis V."/>
            <person name="Cruaud C."/>
            <person name="Duprat S."/>
            <person name="Brottier P."/>
            <person name="Coutanceau J.-P."/>
            <person name="Gouzy J."/>
            <person name="Parra G."/>
            <person name="Lardier G."/>
            <person name="Chapple C."/>
            <person name="McKernan K.J."/>
            <person name="McEwan P."/>
            <person name="Bosak S."/>
            <person name="Kellis M."/>
            <person name="Volff J.-N."/>
            <person name="Guigo R."/>
            <person name="Zody M.C."/>
            <person name="Mesirov J."/>
            <person name="Lindblad-Toh K."/>
            <person name="Birren B."/>
            <person name="Nusbaum C."/>
            <person name="Kahn D."/>
            <person name="Robinson-Rechavi M."/>
            <person name="Laudet V."/>
            <person name="Schachter V."/>
            <person name="Quetier F."/>
            <person name="Saurin W."/>
            <person name="Scarpelli C."/>
            <person name="Wincker P."/>
            <person name="Lander E.S."/>
            <person name="Weissenbach J."/>
            <person name="Roest Crollius H."/>
        </authorList>
    </citation>
    <scope>NUCLEOTIDE SEQUENCE [LARGE SCALE GENOMIC DNA]</scope>
</reference>
<dbReference type="GO" id="GO:0016020">
    <property type="term" value="C:membrane"/>
    <property type="evidence" value="ECO:0007669"/>
    <property type="project" value="UniProtKB-SubCell"/>
</dbReference>
<feature type="region of interest" description="Disordered" evidence="7">
    <location>
        <begin position="284"/>
        <end position="304"/>
    </location>
</feature>
<name>Q4SQA7_TETNG</name>
<dbReference type="STRING" id="99883.ENSTNIP00000010351"/>
<evidence type="ECO:0000256" key="1">
    <source>
        <dbReference type="ARBA" id="ARBA00004141"/>
    </source>
</evidence>
<dbReference type="Pfam" id="PF07690">
    <property type="entry name" value="MFS_1"/>
    <property type="match status" value="1"/>
</dbReference>
<dbReference type="PANTHER" id="PTHR19432:SF34">
    <property type="entry name" value="MEMBRANE-ASSOCIATED TRANSPORTER PROTEIN"/>
    <property type="match status" value="1"/>
</dbReference>
<dbReference type="InterPro" id="IPR011701">
    <property type="entry name" value="MFS"/>
</dbReference>
<reference evidence="10" key="3">
    <citation type="submission" date="2025-05" db="UniProtKB">
        <authorList>
            <consortium name="Ensembl"/>
        </authorList>
    </citation>
    <scope>IDENTIFICATION</scope>
</reference>
<dbReference type="KEGG" id="tng:GSTEN00014448G001"/>
<keyword evidence="11" id="KW-1185">Reference proteome</keyword>
<accession>Q4SQA7</accession>
<dbReference type="GeneTree" id="ENSGT00950000182914"/>
<comment type="subcellular location">
    <subcellularLocation>
        <location evidence="1">Membrane</location>
        <topology evidence="1">Multi-pass membrane protein</topology>
    </subcellularLocation>
</comment>
<dbReference type="InterPro" id="IPR036259">
    <property type="entry name" value="MFS_trans_sf"/>
</dbReference>
<dbReference type="AlphaFoldDB" id="Q4SQA7"/>
<reference evidence="9" key="2">
    <citation type="submission" date="2004-02" db="EMBL/GenBank/DDBJ databases">
        <authorList>
            <consortium name="Genoscope"/>
            <consortium name="Whitehead Institute Centre for Genome Research"/>
        </authorList>
    </citation>
    <scope>NUCLEOTIDE SEQUENCE</scope>
</reference>
<feature type="transmembrane region" description="Helical" evidence="8">
    <location>
        <begin position="208"/>
        <end position="225"/>
    </location>
</feature>
<evidence type="ECO:0000313" key="9">
    <source>
        <dbReference type="EMBL" id="CAF97175.1"/>
    </source>
</evidence>
<keyword evidence="4 8" id="KW-1133">Transmembrane helix</keyword>
<feature type="transmembrane region" description="Helical" evidence="8">
    <location>
        <begin position="367"/>
        <end position="389"/>
    </location>
</feature>
<dbReference type="PANTHER" id="PTHR19432">
    <property type="entry name" value="SUGAR TRANSPORTER"/>
    <property type="match status" value="1"/>
</dbReference>
<gene>
    <name evidence="9" type="ORF">GSTENG00014448001</name>
</gene>
<comment type="similarity">
    <text evidence="6">Belongs to the glycoside-pentoside-hexuronide (GPH) cation symporter transporter (TC 2.A.2) family.</text>
</comment>
<evidence type="ECO:0000313" key="10">
    <source>
        <dbReference type="Ensembl" id="ENSTNIP00000010351.1"/>
    </source>
</evidence>
<evidence type="ECO:0000256" key="8">
    <source>
        <dbReference type="SAM" id="Phobius"/>
    </source>
</evidence>
<sequence length="569" mass="62061">MTVLSEDQSARPQPCRIAETRKLDGTLHQSSTDCGGSKDDYMDSGEGAVFGAVEPPKRSRGRLILHGLVMFGREFCYAVEAAFVTPVLLSVGLPRSLYSLVWLISPILGFLLQPIIGSASDYCRSRWGRRRPYILALGILMLVGLTLFLNGDAVISALVSDRSLRSIWAIVVVMVGVVLFDFSADFIDGPIKAYLFDVCSHQDKERGLHYHALLTGLGGAFGYLVGAMDWGHSLLGRLLGSEYQVIFFFSALTWGIFLSVHLFSIPEEPLCKARSSTDASATSALRPLSSHSNGYGTLSKDPAGTAARASIPDIRPRSFSALGEANSVTSSAKQPNKEAQKRMTFRSLTKAFISMPNHYRHLCVSHLLGWTAFLCNMLFFTDFMGQIIYKGNPYAEHNSTAYAVYERGVEVGCWGLCINAVSSALYSYVQRFLLPYIGLKALYFMGYFMFGLGTSLIGLFPDIVATLILCSVFGVMSSTLYTIPFNLIAEYKREEEEQLKLRGGKDTERGTGVDCAALTCMVQLAQIIVGAGLGALVNMAGSVVVVVLSASTVSLLGCIFIALFIRYVD</sequence>
<evidence type="ECO:0000256" key="2">
    <source>
        <dbReference type="ARBA" id="ARBA00022448"/>
    </source>
</evidence>
<feature type="transmembrane region" description="Helical" evidence="8">
    <location>
        <begin position="510"/>
        <end position="537"/>
    </location>
</feature>
<dbReference type="OrthoDB" id="28755at2759"/>
<dbReference type="Proteomes" id="UP000007303">
    <property type="component" value="Unassembled WGS sequence"/>
</dbReference>
<dbReference type="Gene3D" id="1.20.1250.20">
    <property type="entry name" value="MFS general substrate transporter like domains"/>
    <property type="match status" value="1"/>
</dbReference>
<feature type="transmembrane region" description="Helical" evidence="8">
    <location>
        <begin position="466"/>
        <end position="489"/>
    </location>
</feature>
<dbReference type="EMBL" id="CAAE01014533">
    <property type="protein sequence ID" value="CAF97175.1"/>
    <property type="molecule type" value="Genomic_DNA"/>
</dbReference>
<evidence type="ECO:0000313" key="11">
    <source>
        <dbReference type="Proteomes" id="UP000007303"/>
    </source>
</evidence>
<feature type="transmembrane region" description="Helical" evidence="8">
    <location>
        <begin position="167"/>
        <end position="187"/>
    </location>
</feature>
<dbReference type="CDD" id="cd17313">
    <property type="entry name" value="MFS_SLC45_SUC"/>
    <property type="match status" value="1"/>
</dbReference>
<feature type="transmembrane region" description="Helical" evidence="8">
    <location>
        <begin position="543"/>
        <end position="565"/>
    </location>
</feature>
<evidence type="ECO:0000256" key="7">
    <source>
        <dbReference type="SAM" id="MobiDB-lite"/>
    </source>
</evidence>
<feature type="transmembrane region" description="Helical" evidence="8">
    <location>
        <begin position="133"/>
        <end position="155"/>
    </location>
</feature>
<dbReference type="HOGENOM" id="CLU_015081_2_0_1"/>
<evidence type="ECO:0000256" key="5">
    <source>
        <dbReference type="ARBA" id="ARBA00023136"/>
    </source>
</evidence>
<dbReference type="GO" id="GO:0008506">
    <property type="term" value="F:sucrose:proton symporter activity"/>
    <property type="evidence" value="ECO:0007669"/>
    <property type="project" value="TreeGrafter"/>
</dbReference>
<feature type="transmembrane region" description="Helical" evidence="8">
    <location>
        <begin position="96"/>
        <end position="112"/>
    </location>
</feature>
<dbReference type="SUPFAM" id="SSF103473">
    <property type="entry name" value="MFS general substrate transporter"/>
    <property type="match status" value="1"/>
</dbReference>
<keyword evidence="5 8" id="KW-0472">Membrane</keyword>
<proteinExistence type="inferred from homology"/>
<feature type="transmembrane region" description="Helical" evidence="8">
    <location>
        <begin position="441"/>
        <end position="460"/>
    </location>
</feature>